<name>A0A9D2SD72_9FIRM</name>
<keyword evidence="1" id="KW-0472">Membrane</keyword>
<keyword evidence="3" id="KW-0808">Transferase</keyword>
<accession>A0A9D2SD72</accession>
<feature type="transmembrane region" description="Helical" evidence="1">
    <location>
        <begin position="7"/>
        <end position="24"/>
    </location>
</feature>
<dbReference type="PANTHER" id="PTHR23028">
    <property type="entry name" value="ACETYLTRANSFERASE"/>
    <property type="match status" value="1"/>
</dbReference>
<gene>
    <name evidence="3" type="ORF">H9763_02515</name>
</gene>
<feature type="transmembrane region" description="Helical" evidence="1">
    <location>
        <begin position="273"/>
        <end position="294"/>
    </location>
</feature>
<keyword evidence="3" id="KW-0012">Acyltransferase</keyword>
<dbReference type="PANTHER" id="PTHR23028:SF131">
    <property type="entry name" value="BLR2367 PROTEIN"/>
    <property type="match status" value="1"/>
</dbReference>
<feature type="transmembrane region" description="Helical" evidence="1">
    <location>
        <begin position="36"/>
        <end position="57"/>
    </location>
</feature>
<evidence type="ECO:0000256" key="1">
    <source>
        <dbReference type="SAM" id="Phobius"/>
    </source>
</evidence>
<dbReference type="EMBL" id="DWXE01000008">
    <property type="protein sequence ID" value="HJB90322.1"/>
    <property type="molecule type" value="Genomic_DNA"/>
</dbReference>
<dbReference type="GO" id="GO:0016747">
    <property type="term" value="F:acyltransferase activity, transferring groups other than amino-acyl groups"/>
    <property type="evidence" value="ECO:0007669"/>
    <property type="project" value="InterPro"/>
</dbReference>
<dbReference type="InterPro" id="IPR002656">
    <property type="entry name" value="Acyl_transf_3_dom"/>
</dbReference>
<dbReference type="AlphaFoldDB" id="A0A9D2SD72"/>
<feature type="transmembrane region" description="Helical" evidence="1">
    <location>
        <begin position="157"/>
        <end position="173"/>
    </location>
</feature>
<feature type="transmembrane region" description="Helical" evidence="1">
    <location>
        <begin position="233"/>
        <end position="252"/>
    </location>
</feature>
<evidence type="ECO:0000259" key="2">
    <source>
        <dbReference type="Pfam" id="PF01757"/>
    </source>
</evidence>
<organism evidence="3 4">
    <name type="scientific">Candidatus Eisenbergiella merdigallinarum</name>
    <dbReference type="NCBI Taxonomy" id="2838552"/>
    <lineage>
        <taxon>Bacteria</taxon>
        <taxon>Bacillati</taxon>
        <taxon>Bacillota</taxon>
        <taxon>Clostridia</taxon>
        <taxon>Lachnospirales</taxon>
        <taxon>Lachnospiraceae</taxon>
        <taxon>Eisenbergiella</taxon>
    </lineage>
</organism>
<feature type="domain" description="Acyltransferase 3" evidence="2">
    <location>
        <begin position="6"/>
        <end position="314"/>
    </location>
</feature>
<feature type="transmembrane region" description="Helical" evidence="1">
    <location>
        <begin position="209"/>
        <end position="227"/>
    </location>
</feature>
<reference evidence="3" key="2">
    <citation type="submission" date="2021-04" db="EMBL/GenBank/DDBJ databases">
        <authorList>
            <person name="Gilroy R."/>
        </authorList>
    </citation>
    <scope>NUCLEOTIDE SEQUENCE</scope>
    <source>
        <strain evidence="3">USAMLcec3-2134</strain>
    </source>
</reference>
<dbReference type="GO" id="GO:0000271">
    <property type="term" value="P:polysaccharide biosynthetic process"/>
    <property type="evidence" value="ECO:0007669"/>
    <property type="project" value="TreeGrafter"/>
</dbReference>
<dbReference type="InterPro" id="IPR050879">
    <property type="entry name" value="Acyltransferase_3"/>
</dbReference>
<feature type="transmembrane region" description="Helical" evidence="1">
    <location>
        <begin position="125"/>
        <end position="145"/>
    </location>
</feature>
<feature type="transmembrane region" description="Helical" evidence="1">
    <location>
        <begin position="179"/>
        <end position="197"/>
    </location>
</feature>
<comment type="caution">
    <text evidence="3">The sequence shown here is derived from an EMBL/GenBank/DDBJ whole genome shotgun (WGS) entry which is preliminary data.</text>
</comment>
<keyword evidence="1" id="KW-0812">Transmembrane</keyword>
<keyword evidence="1" id="KW-1133">Transmembrane helix</keyword>
<reference evidence="3" key="1">
    <citation type="journal article" date="2021" name="PeerJ">
        <title>Extensive microbial diversity within the chicken gut microbiome revealed by metagenomics and culture.</title>
        <authorList>
            <person name="Gilroy R."/>
            <person name="Ravi A."/>
            <person name="Getino M."/>
            <person name="Pursley I."/>
            <person name="Horton D.L."/>
            <person name="Alikhan N.F."/>
            <person name="Baker D."/>
            <person name="Gharbi K."/>
            <person name="Hall N."/>
            <person name="Watson M."/>
            <person name="Adriaenssens E.M."/>
            <person name="Foster-Nyarko E."/>
            <person name="Jarju S."/>
            <person name="Secka A."/>
            <person name="Antonio M."/>
            <person name="Oren A."/>
            <person name="Chaudhuri R.R."/>
            <person name="La Ragione R."/>
            <person name="Hildebrand F."/>
            <person name="Pallen M.J."/>
        </authorList>
    </citation>
    <scope>NUCLEOTIDE SEQUENCE</scope>
    <source>
        <strain evidence="3">USAMLcec3-2134</strain>
    </source>
</reference>
<dbReference type="GO" id="GO:0016020">
    <property type="term" value="C:membrane"/>
    <property type="evidence" value="ECO:0007669"/>
    <property type="project" value="TreeGrafter"/>
</dbReference>
<dbReference type="Proteomes" id="UP000886883">
    <property type="component" value="Unassembled WGS sequence"/>
</dbReference>
<evidence type="ECO:0000313" key="3">
    <source>
        <dbReference type="EMBL" id="HJB90322.1"/>
    </source>
</evidence>
<dbReference type="Pfam" id="PF01757">
    <property type="entry name" value="Acyl_transf_3"/>
    <property type="match status" value="1"/>
</dbReference>
<evidence type="ECO:0000313" key="4">
    <source>
        <dbReference type="Proteomes" id="UP000886883"/>
    </source>
</evidence>
<feature type="transmembrane region" description="Helical" evidence="1">
    <location>
        <begin position="300"/>
        <end position="320"/>
    </location>
</feature>
<sequence>MRRYDNIQILRVLACLGVFVTHLAPKMGAEGWAASLANLGASGVYLFFLISGFLACAERTEGKRGIAVYYLRRIFRILPLYYAVILYNMALHGLILRDVPPDPDGLYWLRYFFCTSAFWPAPDNFWGNLSATWTIGLFLAFYLCAPLLKKAARGIKSAAALYLAAVALRYLWAGLGLSAYMMFFHYLHFFVLGMLVWHLHRQLGAIRGAAVLAGLAAAIGLMLTAAGQRTDPFMPVSWLFAGVVLLTGNFSWKKEGKGASLLQRGFSLLDSCSYSIYLVHAAVLDAVAMLAAHVPLSGPAVLGLTVFLTAAGCLGARYLVERPAQKLGRRLVDAVRI</sequence>
<feature type="transmembrane region" description="Helical" evidence="1">
    <location>
        <begin position="78"/>
        <end position="96"/>
    </location>
</feature>
<proteinExistence type="predicted"/>
<protein>
    <submittedName>
        <fullName evidence="3">Acyltransferase</fullName>
    </submittedName>
</protein>